<evidence type="ECO:0000313" key="2">
    <source>
        <dbReference type="EMBL" id="KAK8857803.1"/>
    </source>
</evidence>
<dbReference type="Proteomes" id="UP001470230">
    <property type="component" value="Unassembled WGS sequence"/>
</dbReference>
<feature type="region of interest" description="Disordered" evidence="1">
    <location>
        <begin position="331"/>
        <end position="357"/>
    </location>
</feature>
<gene>
    <name evidence="2" type="ORF">M9Y10_012897</name>
</gene>
<keyword evidence="3" id="KW-1185">Reference proteome</keyword>
<accession>A0ABR2I5R1</accession>
<comment type="caution">
    <text evidence="2">The sequence shown here is derived from an EMBL/GenBank/DDBJ whole genome shotgun (WGS) entry which is preliminary data.</text>
</comment>
<name>A0ABR2I5R1_9EUKA</name>
<proteinExistence type="predicted"/>
<organism evidence="2 3">
    <name type="scientific">Tritrichomonas musculus</name>
    <dbReference type="NCBI Taxonomy" id="1915356"/>
    <lineage>
        <taxon>Eukaryota</taxon>
        <taxon>Metamonada</taxon>
        <taxon>Parabasalia</taxon>
        <taxon>Tritrichomonadida</taxon>
        <taxon>Tritrichomonadidae</taxon>
        <taxon>Tritrichomonas</taxon>
    </lineage>
</organism>
<evidence type="ECO:0000313" key="3">
    <source>
        <dbReference type="Proteomes" id="UP001470230"/>
    </source>
</evidence>
<sequence length="630" mass="71468">MAKVLSLINDHLKSQDRRISFIEEEIKTFLKISDYEPDHKTFVNRVFEAEDRLSITSKRVSGVLADLQSLEAKFNQTLEAQISNILVTTNTRIRNAAQSFDSQFELVNNQILSLKKKIESLDDEQEKVDLTVFGNFIKQNTIDIENIKQQIKTMTPNFFNANRQINQSYNSQQTEKSNFKDIDTSGLNMKISDNSTLLTQINQQKEVLLEVVSELNKIKEKMSMPPMPPPQIIETKTIIEEKVVDNRKNAMSNRTLAANGNLNTVKLETELSKLENDFDSHQSKVVAAMNAIQFELQQIRDHGEGLKGLPPLNLANVVPSFFNNPSFTFSRHENEEEDSYDNEENQSVEGSRSQNDIEMEQLAEIKIDRDKRPERLINARICEVNADDDTDESDLPAPRVIKMKKKKKKKRDSIESEATFDDRKTTTIIQKCEINESEIIDKIKQEIDLQTINDSFKKINNGYSEVMSAIERKIDREYVERLFDKFRSIVHGLNDRIKELADLTSDYATRQDFLSLLQFIKNMPKELKPGTVLKKGPACLFCGKPKASIVGSIPPNVAASAGKPPVGSVVTDGNGVEYVYGEGHAFIRDDTNFHSFPRFDALPPLDKIINAELSNTNHGLNTNSQNAKGS</sequence>
<feature type="compositionally biased region" description="Acidic residues" evidence="1">
    <location>
        <begin position="335"/>
        <end position="346"/>
    </location>
</feature>
<protein>
    <submittedName>
        <fullName evidence="2">Uncharacterized protein</fullName>
    </submittedName>
</protein>
<evidence type="ECO:0000256" key="1">
    <source>
        <dbReference type="SAM" id="MobiDB-lite"/>
    </source>
</evidence>
<feature type="compositionally biased region" description="Polar residues" evidence="1">
    <location>
        <begin position="347"/>
        <end position="356"/>
    </location>
</feature>
<reference evidence="2 3" key="1">
    <citation type="submission" date="2024-04" db="EMBL/GenBank/DDBJ databases">
        <title>Tritrichomonas musculus Genome.</title>
        <authorList>
            <person name="Alves-Ferreira E."/>
            <person name="Grigg M."/>
            <person name="Lorenzi H."/>
            <person name="Galac M."/>
        </authorList>
    </citation>
    <scope>NUCLEOTIDE SEQUENCE [LARGE SCALE GENOMIC DNA]</scope>
    <source>
        <strain evidence="2 3">EAF2021</strain>
    </source>
</reference>
<dbReference type="EMBL" id="JAPFFF010000019">
    <property type="protein sequence ID" value="KAK8857803.1"/>
    <property type="molecule type" value="Genomic_DNA"/>
</dbReference>